<protein>
    <recommendedName>
        <fullName evidence="10">DNA 5'-3' helicase</fullName>
        <ecNumber evidence="10">5.6.2.3</ecNumber>
    </recommendedName>
</protein>
<dbReference type="PROSITE" id="PS51199">
    <property type="entry name" value="SF4_HELICASE"/>
    <property type="match status" value="1"/>
</dbReference>
<keyword evidence="3" id="KW-0235">DNA replication</keyword>
<gene>
    <name evidence="13" type="ordered locus">BafPKo_AA0027</name>
</gene>
<evidence type="ECO:0000256" key="11">
    <source>
        <dbReference type="ARBA" id="ARBA00048954"/>
    </source>
</evidence>
<organism evidence="13 14">
    <name type="scientific">Borreliella afzelii (strain PKo)</name>
    <name type="common">Borrelia afzelii</name>
    <dbReference type="NCBI Taxonomy" id="390236"/>
    <lineage>
        <taxon>Bacteria</taxon>
        <taxon>Pseudomonadati</taxon>
        <taxon>Spirochaetota</taxon>
        <taxon>Spirochaetia</taxon>
        <taxon>Spirochaetales</taxon>
        <taxon>Borreliaceae</taxon>
        <taxon>Borreliella</taxon>
    </lineage>
</organism>
<keyword evidence="5" id="KW-0378">Hydrolase</keyword>
<dbReference type="InterPro" id="IPR027417">
    <property type="entry name" value="P-loop_NTPase"/>
</dbReference>
<dbReference type="Pfam" id="PF00772">
    <property type="entry name" value="DnaB"/>
    <property type="match status" value="1"/>
</dbReference>
<dbReference type="InterPro" id="IPR016136">
    <property type="entry name" value="DNA_helicase_N/primase_C"/>
</dbReference>
<feature type="domain" description="SF4 helicase" evidence="12">
    <location>
        <begin position="188"/>
        <end position="458"/>
    </location>
</feature>
<comment type="similarity">
    <text evidence="1">Belongs to the helicase family. DnaB subfamily.</text>
</comment>
<evidence type="ECO:0000256" key="8">
    <source>
        <dbReference type="ARBA" id="ARBA00023125"/>
    </source>
</evidence>
<dbReference type="GO" id="GO:0016787">
    <property type="term" value="F:hydrolase activity"/>
    <property type="evidence" value="ECO:0007669"/>
    <property type="project" value="UniProtKB-KW"/>
</dbReference>
<dbReference type="SUPFAM" id="SSF48024">
    <property type="entry name" value="N-terminal domain of DnaB helicase"/>
    <property type="match status" value="1"/>
</dbReference>
<dbReference type="HOGENOM" id="CLU_005373_0_2_12"/>
<evidence type="ECO:0000256" key="3">
    <source>
        <dbReference type="ARBA" id="ARBA00022705"/>
    </source>
</evidence>
<dbReference type="InterPro" id="IPR007694">
    <property type="entry name" value="DNA_helicase_DnaB-like_C"/>
</dbReference>
<dbReference type="InterPro" id="IPR036185">
    <property type="entry name" value="DNA_heli_DnaB-like_N_sf"/>
</dbReference>
<reference evidence="13 14" key="1">
    <citation type="journal article" date="2011" name="J. Bacteriol.">
        <title>Whole-genome sequences of two Borrelia afzelii and two Borrelia garinii Lyme disease agent isolates.</title>
        <authorList>
            <person name="Casjens S.R."/>
            <person name="Mongodin E.F."/>
            <person name="Qiu W.-G."/>
            <person name="Dunn J.J."/>
            <person name="Luft B.J."/>
            <person name="Fraser-Liggett C.M."/>
            <person name="Schutzer S.E."/>
        </authorList>
    </citation>
    <scope>NUCLEOTIDE SEQUENCE [LARGE SCALE GENOMIC DNA]</scope>
    <source>
        <strain evidence="13 14">PKo</strain>
    </source>
</reference>
<dbReference type="KEGG" id="bafz:BafPKo_AA0027"/>
<dbReference type="GO" id="GO:0005524">
    <property type="term" value="F:ATP binding"/>
    <property type="evidence" value="ECO:0007669"/>
    <property type="project" value="UniProtKB-KW"/>
</dbReference>
<dbReference type="GO" id="GO:1990077">
    <property type="term" value="C:primosome complex"/>
    <property type="evidence" value="ECO:0007669"/>
    <property type="project" value="UniProtKB-KW"/>
</dbReference>
<evidence type="ECO:0000256" key="9">
    <source>
        <dbReference type="ARBA" id="ARBA00023235"/>
    </source>
</evidence>
<comment type="catalytic activity">
    <reaction evidence="11">
        <text>ATP + H2O = ADP + phosphate + H(+)</text>
        <dbReference type="Rhea" id="RHEA:13065"/>
        <dbReference type="ChEBI" id="CHEBI:15377"/>
        <dbReference type="ChEBI" id="CHEBI:15378"/>
        <dbReference type="ChEBI" id="CHEBI:30616"/>
        <dbReference type="ChEBI" id="CHEBI:43474"/>
        <dbReference type="ChEBI" id="CHEBI:456216"/>
        <dbReference type="EC" id="5.6.2.3"/>
    </reaction>
</comment>
<evidence type="ECO:0000256" key="6">
    <source>
        <dbReference type="ARBA" id="ARBA00022806"/>
    </source>
</evidence>
<keyword evidence="7" id="KW-0067">ATP-binding</keyword>
<keyword evidence="8" id="KW-0238">DNA-binding</keyword>
<dbReference type="RefSeq" id="WP_011704020.1">
    <property type="nucleotide sequence ID" value="NC_008569.1"/>
</dbReference>
<dbReference type="GO" id="GO:0005829">
    <property type="term" value="C:cytosol"/>
    <property type="evidence" value="ECO:0007669"/>
    <property type="project" value="TreeGrafter"/>
</dbReference>
<evidence type="ECO:0000256" key="5">
    <source>
        <dbReference type="ARBA" id="ARBA00022801"/>
    </source>
</evidence>
<dbReference type="InterPro" id="IPR007693">
    <property type="entry name" value="DNA_helicase_DnaB-like_N"/>
</dbReference>
<dbReference type="KEGG" id="baf:BAPKO_5501"/>
<keyword evidence="2" id="KW-0639">Primosome</keyword>
<dbReference type="AlphaFoldDB" id="Q0SL25"/>
<dbReference type="GO" id="GO:0043139">
    <property type="term" value="F:5'-3' DNA helicase activity"/>
    <property type="evidence" value="ECO:0007669"/>
    <property type="project" value="UniProtKB-EC"/>
</dbReference>
<dbReference type="PANTHER" id="PTHR30153">
    <property type="entry name" value="REPLICATIVE DNA HELICASE DNAB"/>
    <property type="match status" value="1"/>
</dbReference>
<keyword evidence="14" id="KW-1185">Reference proteome</keyword>
<keyword evidence="13" id="KW-0614">Plasmid</keyword>
<keyword evidence="4" id="KW-0547">Nucleotide-binding</keyword>
<sequence>MQNYLDNENIGKKCIISNRDSESVVIGSLLSNTAQIEKVLLYLRPEDFDFEVNRKIFACMINLHRKGVSIDPIIVFEELEKNDKSRKVSTDFDVNGYIETISTYATVDAIVETHCNIIRDCSMRRTVIGMVDDIARLATDGSVGLETLFDNVQNRVNLIENRYISKSSSSSDAGDIVRAISSNIQNRNFTGNDYISSGFVGLDNIINGFKKSDFVVIGSKTSVGKTSFALNIVNNLCQQNRSVGFFSIEVSGESLTMSFVSINSGVEYYKIENNSLMNENERDMYEKACSKIENYSFYIESTSNIQIHELKAQARKMKKEYGVEIIFIDRIRLISTSHNNMSRFEQCAFLSKNLRELSLELDIPIIVLCQLYWYDEGREPSLADLGEMESLEQDADIVILLHRENEEQQDNDEQQQQDNEEEVRKIKVIVAKNRRGAIGTATIGFEPKYTKFMDVGVG</sequence>
<dbReference type="OrthoDB" id="9773982at2"/>
<dbReference type="GO" id="GO:0003677">
    <property type="term" value="F:DNA binding"/>
    <property type="evidence" value="ECO:0007669"/>
    <property type="project" value="UniProtKB-KW"/>
</dbReference>
<dbReference type="EMBL" id="CP002946">
    <property type="protein sequence ID" value="AEL70505.1"/>
    <property type="molecule type" value="Genomic_DNA"/>
</dbReference>
<evidence type="ECO:0000256" key="1">
    <source>
        <dbReference type="ARBA" id="ARBA00008428"/>
    </source>
</evidence>
<dbReference type="Proteomes" id="UP000005216">
    <property type="component" value="Plasmid lp28-7"/>
</dbReference>
<keyword evidence="9" id="KW-0413">Isomerase</keyword>
<name>Q0SL25_BORAP</name>
<geneLocation type="plasmid" evidence="13 14">
    <name>lp28-7</name>
</geneLocation>
<dbReference type="GO" id="GO:0006269">
    <property type="term" value="P:DNA replication, synthesis of primer"/>
    <property type="evidence" value="ECO:0007669"/>
    <property type="project" value="UniProtKB-KW"/>
</dbReference>
<dbReference type="EC" id="5.6.2.3" evidence="10"/>
<dbReference type="Pfam" id="PF03796">
    <property type="entry name" value="DnaB_C"/>
    <property type="match status" value="1"/>
</dbReference>
<evidence type="ECO:0000256" key="10">
    <source>
        <dbReference type="ARBA" id="ARBA00044969"/>
    </source>
</evidence>
<dbReference type="SUPFAM" id="SSF52540">
    <property type="entry name" value="P-loop containing nucleoside triphosphate hydrolases"/>
    <property type="match status" value="1"/>
</dbReference>
<dbReference type="PANTHER" id="PTHR30153:SF2">
    <property type="entry name" value="REPLICATIVE DNA HELICASE"/>
    <property type="match status" value="1"/>
</dbReference>
<proteinExistence type="inferred from homology"/>
<evidence type="ECO:0000313" key="13">
    <source>
        <dbReference type="EMBL" id="AEL70505.1"/>
    </source>
</evidence>
<dbReference type="Gene3D" id="3.40.50.300">
    <property type="entry name" value="P-loop containing nucleotide triphosphate hydrolases"/>
    <property type="match status" value="1"/>
</dbReference>
<evidence type="ECO:0000313" key="14">
    <source>
        <dbReference type="Proteomes" id="UP000005216"/>
    </source>
</evidence>
<accession>Q0SL25</accession>
<dbReference type="Gene3D" id="1.10.860.10">
    <property type="entry name" value="DNAb Helicase, Chain A"/>
    <property type="match status" value="1"/>
</dbReference>
<evidence type="ECO:0000259" key="12">
    <source>
        <dbReference type="PROSITE" id="PS51199"/>
    </source>
</evidence>
<evidence type="ECO:0000256" key="2">
    <source>
        <dbReference type="ARBA" id="ARBA00022515"/>
    </source>
</evidence>
<evidence type="ECO:0000256" key="4">
    <source>
        <dbReference type="ARBA" id="ARBA00022741"/>
    </source>
</evidence>
<keyword evidence="6" id="KW-0347">Helicase</keyword>
<evidence type="ECO:0000256" key="7">
    <source>
        <dbReference type="ARBA" id="ARBA00022840"/>
    </source>
</evidence>
<dbReference type="PATRIC" id="fig|390236.22.peg.1292"/>